<feature type="transmembrane region" description="Helical" evidence="1">
    <location>
        <begin position="173"/>
        <end position="192"/>
    </location>
</feature>
<dbReference type="Proteomes" id="UP000309128">
    <property type="component" value="Unassembled WGS sequence"/>
</dbReference>
<comment type="caution">
    <text evidence="2">The sequence shown here is derived from an EMBL/GenBank/DDBJ whole genome shotgun (WGS) entry which is preliminary data.</text>
</comment>
<feature type="transmembrane region" description="Helical" evidence="1">
    <location>
        <begin position="53"/>
        <end position="73"/>
    </location>
</feature>
<dbReference type="EMBL" id="VCKY01000486">
    <property type="protein sequence ID" value="TMR03514.1"/>
    <property type="molecule type" value="Genomic_DNA"/>
</dbReference>
<keyword evidence="1" id="KW-0812">Transmembrane</keyword>
<accession>A0A5S4EUS0</accession>
<feature type="transmembrane region" description="Helical" evidence="1">
    <location>
        <begin position="117"/>
        <end position="137"/>
    </location>
</feature>
<feature type="non-terminal residue" evidence="2">
    <location>
        <position position="265"/>
    </location>
</feature>
<name>A0A5S4EUS0_9ACTN</name>
<evidence type="ECO:0000313" key="3">
    <source>
        <dbReference type="Proteomes" id="UP000309128"/>
    </source>
</evidence>
<evidence type="ECO:0000313" key="2">
    <source>
        <dbReference type="EMBL" id="TMR03514.1"/>
    </source>
</evidence>
<reference evidence="2 3" key="1">
    <citation type="submission" date="2019-05" db="EMBL/GenBank/DDBJ databases">
        <title>Draft genome sequence of Nonomuraea turkmeniaca DSM 43926.</title>
        <authorList>
            <person name="Saricaoglu S."/>
            <person name="Isik K."/>
        </authorList>
    </citation>
    <scope>NUCLEOTIDE SEQUENCE [LARGE SCALE GENOMIC DNA]</scope>
    <source>
        <strain evidence="2 3">DSM 43926</strain>
    </source>
</reference>
<feature type="transmembrane region" description="Helical" evidence="1">
    <location>
        <begin position="12"/>
        <end position="33"/>
    </location>
</feature>
<protein>
    <submittedName>
        <fullName evidence="2">Uncharacterized protein</fullName>
    </submittedName>
</protein>
<sequence>MPRRYRLGLPALLITGVYLVALAVAAVIALTSGDLAALRRLTLFTETAKDTTAAWANVLLPVLVGMAWAWALWQSLRGPLAGPPPELDRDARRLRVALYAAAGSWLLYPLLPAWPWWAVVLDAVVMWVVVLLFHPVLGRSLEYADRARAAGVLAYGGIAVIEVLDVLDVSTPGAGLICGLAVLVWTVLVLRAQRRDSRWRPATVVYGIAALVAPVGVALVGLLLAILENHANDLTSAGDALMVIWLARSAHDLADPRHQPSPAPS</sequence>
<feature type="transmembrane region" description="Helical" evidence="1">
    <location>
        <begin position="94"/>
        <end position="111"/>
    </location>
</feature>
<dbReference type="AlphaFoldDB" id="A0A5S4EUS0"/>
<proteinExistence type="predicted"/>
<keyword evidence="3" id="KW-1185">Reference proteome</keyword>
<keyword evidence="1" id="KW-0472">Membrane</keyword>
<keyword evidence="1" id="KW-1133">Transmembrane helix</keyword>
<organism evidence="2 3">
    <name type="scientific">Nonomuraea turkmeniaca</name>
    <dbReference type="NCBI Taxonomy" id="103838"/>
    <lineage>
        <taxon>Bacteria</taxon>
        <taxon>Bacillati</taxon>
        <taxon>Actinomycetota</taxon>
        <taxon>Actinomycetes</taxon>
        <taxon>Streptosporangiales</taxon>
        <taxon>Streptosporangiaceae</taxon>
        <taxon>Nonomuraea</taxon>
    </lineage>
</organism>
<dbReference type="RefSeq" id="WP_211370928.1">
    <property type="nucleotide sequence ID" value="NZ_VCKY01000486.1"/>
</dbReference>
<feature type="transmembrane region" description="Helical" evidence="1">
    <location>
        <begin position="149"/>
        <end position="167"/>
    </location>
</feature>
<feature type="transmembrane region" description="Helical" evidence="1">
    <location>
        <begin position="204"/>
        <end position="227"/>
    </location>
</feature>
<gene>
    <name evidence="2" type="ORF">ETD86_53885</name>
</gene>
<evidence type="ECO:0000256" key="1">
    <source>
        <dbReference type="SAM" id="Phobius"/>
    </source>
</evidence>